<dbReference type="GO" id="GO:0005581">
    <property type="term" value="C:collagen trimer"/>
    <property type="evidence" value="ECO:0007669"/>
    <property type="project" value="UniProtKB-KW"/>
</dbReference>
<dbReference type="InterPro" id="IPR001791">
    <property type="entry name" value="Laminin_G"/>
</dbReference>
<dbReference type="Pfam" id="PF02210">
    <property type="entry name" value="Laminin_G_2"/>
    <property type="match status" value="1"/>
</dbReference>
<dbReference type="Gene3D" id="2.60.120.200">
    <property type="match status" value="1"/>
</dbReference>
<dbReference type="SMART" id="SM00210">
    <property type="entry name" value="TSPN"/>
    <property type="match status" value="1"/>
</dbReference>
<keyword evidence="3" id="KW-0176">Collagen</keyword>
<organism evidence="3 4">
    <name type="scientific">Apis cerana cerana</name>
    <name type="common">Oriental honeybee</name>
    <dbReference type="NCBI Taxonomy" id="94128"/>
    <lineage>
        <taxon>Eukaryota</taxon>
        <taxon>Metazoa</taxon>
        <taxon>Ecdysozoa</taxon>
        <taxon>Arthropoda</taxon>
        <taxon>Hexapoda</taxon>
        <taxon>Insecta</taxon>
        <taxon>Pterygota</taxon>
        <taxon>Neoptera</taxon>
        <taxon>Endopterygota</taxon>
        <taxon>Hymenoptera</taxon>
        <taxon>Apocrita</taxon>
        <taxon>Aculeata</taxon>
        <taxon>Apoidea</taxon>
        <taxon>Anthophila</taxon>
        <taxon>Apidae</taxon>
        <taxon>Apis</taxon>
    </lineage>
</organism>
<proteinExistence type="predicted"/>
<accession>A0A2A3EL02</accession>
<feature type="domain" description="Thrombospondin-like N-terminal" evidence="2">
    <location>
        <begin position="12"/>
        <end position="204"/>
    </location>
</feature>
<dbReference type="STRING" id="94128.A0A2A3EL02"/>
<evidence type="ECO:0000256" key="1">
    <source>
        <dbReference type="ARBA" id="ARBA00022737"/>
    </source>
</evidence>
<gene>
    <name evidence="3" type="ORF">APICC_10110</name>
</gene>
<reference evidence="3 4" key="1">
    <citation type="submission" date="2014-07" db="EMBL/GenBank/DDBJ databases">
        <title>Genomic and transcriptomic analysis on Apis cerana provide comprehensive insights into honey bee biology.</title>
        <authorList>
            <person name="Diao Q."/>
            <person name="Sun L."/>
            <person name="Zheng H."/>
            <person name="Zheng H."/>
            <person name="Xu S."/>
            <person name="Wang S."/>
            <person name="Zeng Z."/>
            <person name="Hu F."/>
            <person name="Su S."/>
            <person name="Wu J."/>
        </authorList>
    </citation>
    <scope>NUCLEOTIDE SEQUENCE [LARGE SCALE GENOMIC DNA]</scope>
    <source>
        <tissue evidence="3">Pupae without intestine</tissue>
    </source>
</reference>
<evidence type="ECO:0000313" key="3">
    <source>
        <dbReference type="EMBL" id="PBC32400.1"/>
    </source>
</evidence>
<keyword evidence="1" id="KW-0677">Repeat</keyword>
<evidence type="ECO:0000313" key="4">
    <source>
        <dbReference type="Proteomes" id="UP000242457"/>
    </source>
</evidence>
<dbReference type="AlphaFoldDB" id="A0A2A3EL02"/>
<sequence>MSYVFWVQGLLGFQRLLEKDIVDLVDGIGMQQERIGVTITQNRCHRNDTIAYDIAESALLTIDTNTLFPAGIPRDFSILVVAKPKIGYPVATLFAIYNDSGEEQLVLSLGNDVILYYSTTQDDEGKAISFGIDISDGKWHRLGISVKGNTVTLILDCTRQISKELRRNLDERIDINGIVIIGQQIVDGDMYLGGLEMLKIAPIPDAAYEICTIFAADCRNHTRHRFTNLRNYSPMIRTTSSTYYEGASQTIRSSSYAGEAFSTTRSYYETNYNNLNSSQTYGRTSSTISKLNVSYNEEN</sequence>
<evidence type="ECO:0000259" key="2">
    <source>
        <dbReference type="SMART" id="SM00210"/>
    </source>
</evidence>
<protein>
    <submittedName>
        <fullName evidence="3">Collagen alpha-1(XI) chain</fullName>
    </submittedName>
</protein>
<dbReference type="InterPro" id="IPR013320">
    <property type="entry name" value="ConA-like_dom_sf"/>
</dbReference>
<dbReference type="SUPFAM" id="SSF49899">
    <property type="entry name" value="Concanavalin A-like lectins/glucanases"/>
    <property type="match status" value="1"/>
</dbReference>
<dbReference type="OrthoDB" id="8939548at2759"/>
<dbReference type="Proteomes" id="UP000242457">
    <property type="component" value="Unassembled WGS sequence"/>
</dbReference>
<dbReference type="EMBL" id="KZ288217">
    <property type="protein sequence ID" value="PBC32400.1"/>
    <property type="molecule type" value="Genomic_DNA"/>
</dbReference>
<keyword evidence="4" id="KW-1185">Reference proteome</keyword>
<dbReference type="InterPro" id="IPR048287">
    <property type="entry name" value="TSPN-like_N"/>
</dbReference>
<name>A0A2A3EL02_APICC</name>